<name>A0A8H9GTD5_9DEIO</name>
<dbReference type="RefSeq" id="WP_162393753.1">
    <property type="nucleotide sequence ID" value="NZ_BMQG01000008.1"/>
</dbReference>
<gene>
    <name evidence="2" type="ORF">GCM10008956_25220</name>
</gene>
<comment type="caution">
    <text evidence="2">The sequence shown here is derived from an EMBL/GenBank/DDBJ whole genome shotgun (WGS) entry which is preliminary data.</text>
</comment>
<evidence type="ECO:0000256" key="1">
    <source>
        <dbReference type="SAM" id="SignalP"/>
    </source>
</evidence>
<reference evidence="3" key="1">
    <citation type="journal article" date="2019" name="Int. J. Syst. Evol. Microbiol.">
        <title>The Global Catalogue of Microorganisms (GCM) 10K type strain sequencing project: providing services to taxonomists for standard genome sequencing and annotation.</title>
        <authorList>
            <consortium name="The Broad Institute Genomics Platform"/>
            <consortium name="The Broad Institute Genome Sequencing Center for Infectious Disease"/>
            <person name="Wu L."/>
            <person name="Ma J."/>
        </authorList>
    </citation>
    <scope>NUCLEOTIDE SEQUENCE [LARGE SCALE GENOMIC DNA]</scope>
    <source>
        <strain evidence="3">JCM 31047</strain>
    </source>
</reference>
<dbReference type="Proteomes" id="UP000600547">
    <property type="component" value="Unassembled WGS sequence"/>
</dbReference>
<keyword evidence="3" id="KW-1185">Reference proteome</keyword>
<dbReference type="AlphaFoldDB" id="A0A8H9GTD5"/>
<keyword evidence="1" id="KW-0732">Signal</keyword>
<organism evidence="2 3">
    <name type="scientific">Deinococcus arenae</name>
    <dbReference type="NCBI Taxonomy" id="1452751"/>
    <lineage>
        <taxon>Bacteria</taxon>
        <taxon>Thermotogati</taxon>
        <taxon>Deinococcota</taxon>
        <taxon>Deinococci</taxon>
        <taxon>Deinococcales</taxon>
        <taxon>Deinococcaceae</taxon>
        <taxon>Deinococcus</taxon>
    </lineage>
</organism>
<sequence>MRVLALLSLLCAAQAAPAPCQVTQLLSAPVTYSAPDSARGQISVRVSCPGTGWYRVQFSTPAGPLLAPGGPVVLRGERGEVRGEIQGVPLDLRVQGSRAFDLPLVVPAGQWAVPGGTYQVLFAVTTEAVDGGRP</sequence>
<protein>
    <submittedName>
        <fullName evidence="2">Uncharacterized protein</fullName>
    </submittedName>
</protein>
<proteinExistence type="predicted"/>
<accession>A0A8H9GTD5</accession>
<evidence type="ECO:0000313" key="2">
    <source>
        <dbReference type="EMBL" id="GGM48021.1"/>
    </source>
</evidence>
<feature type="chain" id="PRO_5034230722" evidence="1">
    <location>
        <begin position="19"/>
        <end position="134"/>
    </location>
</feature>
<feature type="signal peptide" evidence="1">
    <location>
        <begin position="1"/>
        <end position="18"/>
    </location>
</feature>
<evidence type="ECO:0000313" key="3">
    <source>
        <dbReference type="Proteomes" id="UP000600547"/>
    </source>
</evidence>
<dbReference type="EMBL" id="BMQG01000008">
    <property type="protein sequence ID" value="GGM48021.1"/>
    <property type="molecule type" value="Genomic_DNA"/>
</dbReference>